<gene>
    <name evidence="2" type="ORF">SRT_15250</name>
</gene>
<dbReference type="KEGG" id="strg:SRT_15250"/>
<dbReference type="RefSeq" id="WP_128833620.1">
    <property type="nucleotide sequence ID" value="NZ_AP014612.1"/>
</dbReference>
<feature type="transmembrane region" description="Helical" evidence="1">
    <location>
        <begin position="58"/>
        <end position="81"/>
    </location>
</feature>
<keyword evidence="1" id="KW-1133">Transmembrane helix</keyword>
<evidence type="ECO:0008006" key="4">
    <source>
        <dbReference type="Google" id="ProtNLM"/>
    </source>
</evidence>
<feature type="transmembrane region" description="Helical" evidence="1">
    <location>
        <begin position="29"/>
        <end position="52"/>
    </location>
</feature>
<dbReference type="Proteomes" id="UP000217758">
    <property type="component" value="Chromosome"/>
</dbReference>
<keyword evidence="1" id="KW-0472">Membrane</keyword>
<keyword evidence="3" id="KW-1185">Reference proteome</keyword>
<accession>A0A1L7LKV4</accession>
<evidence type="ECO:0000313" key="2">
    <source>
        <dbReference type="EMBL" id="BAQ24786.1"/>
    </source>
</evidence>
<protein>
    <recommendedName>
        <fullName evidence="4">Bacteriocin class II with double-glycine leader peptide</fullName>
    </recommendedName>
</protein>
<keyword evidence="1" id="KW-0812">Transmembrane</keyword>
<evidence type="ECO:0000256" key="1">
    <source>
        <dbReference type="SAM" id="Phobius"/>
    </source>
</evidence>
<dbReference type="EMBL" id="AP014612">
    <property type="protein sequence ID" value="BAQ24786.1"/>
    <property type="molecule type" value="Genomic_DNA"/>
</dbReference>
<sequence>MNTVTLDSMALDNFEVADMAVLSDAEGGGLLLGLAGATFGFIGGAAVGAGLGTVTVPIFGTVSGAGAVGASTGFACMMAGLSYDKCGPLI</sequence>
<evidence type="ECO:0000313" key="3">
    <source>
        <dbReference type="Proteomes" id="UP000217758"/>
    </source>
</evidence>
<proteinExistence type="predicted"/>
<dbReference type="AlphaFoldDB" id="A0A1L7LKV4"/>
<reference evidence="2 3" key="1">
    <citation type="journal article" date="2016" name="Microbiol. Immunol.">
        <title>Complete genome sequence of Streptococcus troglodytae TKU31 isolated from the oral cavity of a chimpanzee (Pan troglodytes).</title>
        <authorList>
            <person name="Okamoto M."/>
            <person name="Naito M."/>
            <person name="Miyanohara M."/>
            <person name="Imai S."/>
            <person name="Nomura Y."/>
            <person name="Saito W."/>
            <person name="Momoi Y."/>
            <person name="Takada K."/>
            <person name="Miyabe-Nishiwaki T."/>
            <person name="Tomonaga M."/>
            <person name="Hanada N."/>
        </authorList>
    </citation>
    <scope>NUCLEOTIDE SEQUENCE [LARGE SCALE GENOMIC DNA]</scope>
    <source>
        <strain evidence="3">TKU 31</strain>
    </source>
</reference>
<name>A0A1L7LKV4_9STRE</name>
<organism evidence="2 3">
    <name type="scientific">Streptococcus troglodytae</name>
    <dbReference type="NCBI Taxonomy" id="1111760"/>
    <lineage>
        <taxon>Bacteria</taxon>
        <taxon>Bacillati</taxon>
        <taxon>Bacillota</taxon>
        <taxon>Bacilli</taxon>
        <taxon>Lactobacillales</taxon>
        <taxon>Streptococcaceae</taxon>
        <taxon>Streptococcus</taxon>
    </lineage>
</organism>